<feature type="region of interest" description="Disordered" evidence="2">
    <location>
        <begin position="1"/>
        <end position="33"/>
    </location>
</feature>
<organism evidence="3 4">
    <name type="scientific">Mycena sanguinolenta</name>
    <dbReference type="NCBI Taxonomy" id="230812"/>
    <lineage>
        <taxon>Eukaryota</taxon>
        <taxon>Fungi</taxon>
        <taxon>Dikarya</taxon>
        <taxon>Basidiomycota</taxon>
        <taxon>Agaricomycotina</taxon>
        <taxon>Agaricomycetes</taxon>
        <taxon>Agaricomycetidae</taxon>
        <taxon>Agaricales</taxon>
        <taxon>Marasmiineae</taxon>
        <taxon>Mycenaceae</taxon>
        <taxon>Mycena</taxon>
    </lineage>
</organism>
<evidence type="ECO:0000256" key="2">
    <source>
        <dbReference type="SAM" id="MobiDB-lite"/>
    </source>
</evidence>
<reference evidence="3" key="1">
    <citation type="submission" date="2020-05" db="EMBL/GenBank/DDBJ databases">
        <title>Mycena genomes resolve the evolution of fungal bioluminescence.</title>
        <authorList>
            <person name="Tsai I.J."/>
        </authorList>
    </citation>
    <scope>NUCLEOTIDE SEQUENCE</scope>
    <source>
        <strain evidence="3">160909Yilan</strain>
    </source>
</reference>
<evidence type="ECO:0000256" key="1">
    <source>
        <dbReference type="SAM" id="Coils"/>
    </source>
</evidence>
<feature type="compositionally biased region" description="Pro residues" evidence="2">
    <location>
        <begin position="948"/>
        <end position="960"/>
    </location>
</feature>
<dbReference type="Pfam" id="PF18758">
    <property type="entry name" value="KDZ"/>
    <property type="match status" value="1"/>
</dbReference>
<evidence type="ECO:0008006" key="5">
    <source>
        <dbReference type="Google" id="ProtNLM"/>
    </source>
</evidence>
<protein>
    <recommendedName>
        <fullName evidence="5">CxC1-like cysteine cluster associated with KDZ transposases domain-containing protein</fullName>
    </recommendedName>
</protein>
<keyword evidence="1" id="KW-0175">Coiled coil</keyword>
<comment type="caution">
    <text evidence="3">The sequence shown here is derived from an EMBL/GenBank/DDBJ whole genome shotgun (WGS) entry which is preliminary data.</text>
</comment>
<dbReference type="PANTHER" id="PTHR33096">
    <property type="entry name" value="CXC2 DOMAIN-CONTAINING PROTEIN"/>
    <property type="match status" value="1"/>
</dbReference>
<keyword evidence="4" id="KW-1185">Reference proteome</keyword>
<dbReference type="OrthoDB" id="3246730at2759"/>
<feature type="compositionally biased region" description="Acidic residues" evidence="2">
    <location>
        <begin position="969"/>
        <end position="982"/>
    </location>
</feature>
<dbReference type="EMBL" id="JACAZH010000012">
    <property type="protein sequence ID" value="KAF7353353.1"/>
    <property type="molecule type" value="Genomic_DNA"/>
</dbReference>
<accession>A0A8H7CZP9</accession>
<dbReference type="InterPro" id="IPR040521">
    <property type="entry name" value="KDZ"/>
</dbReference>
<feature type="coiled-coil region" evidence="1">
    <location>
        <begin position="48"/>
        <end position="75"/>
    </location>
</feature>
<proteinExistence type="predicted"/>
<sequence>MPAVRSDRFDNRGVASSLSNRVQTTKPENLRSRVRSVRTTLTASKLRLAKEEEAQEEAARRLNMSRQELREAQRLRDIPEFYDAEDGWEDNILHGRAAAIISHAGENIAGDVEHADFELLQGLRDTQQNSSGRRRRPDLRSRRNRTQIQVDAFARQIERMADAYVDLGVDVADAGGLAASYKFGEDTEVRERRKMLVVDVFSTSHEDLCIVDGDVYIASACVRRGWMPVSPWTPTVVITIRALEVYRVAHLRCPRLGIQAFVRALCDIHGVAPRPWLGSQFSVAFDVYISIRATVEKRVQVALGRDTPDWRIKNACPCCLYKLEGEPALKIPFMATFDGNNSLSRFARREREVDEDGVSVPGASKERIDNRIAPGDYYLSREEVDKWAKEGVVDLMKSFVAGVEGEEEEDGCSERWQNMKEDVTSRAYGMYDETGIFLALCRHNFVLKVADMVKSGELSKYPLSVTEHILNALGEVAIGYDIGCKLGKIIKVHPALKDLARDKKFRALVGAFHGHGHNRLCGLDNLMTYVEGVGLEPLEGCESFFSKSNALASTTRYASRFHRQQAIATYLQHTDAFDTYPGLTLLLCNKYRRALEIKSTFSALCNSMRELGVQSREEFESWRAAEKAHLRTLSKEPEEETLEMEYFQKLVNLRDAEERVTAILGVDVPFISTANDGDYAEAAKATRRIEAQRRHALEVQTRALAAVHDLEVRLAITTRWRPGDEKWTAVSEMVRKRRYQRALDHLQGLIISRMFELAKCNMSGTGYKLRKHIAKALQARSKAVKTAITKYNEIAETMTPPKPTLDWETVVEYAFLSDFDLLREGRQDIRGERWAQPAGRAAMDQHYKLLRADEEIQRLNVEIRRLVTYMRDEEAFLLCEEGRLRDEGKEGIAVQVGLLRMERARFSALHMSRLVKLSKEPGFTGSLIPGVSVCRERHTAVTRDEEMGPPPSRAPSPLQPPADDNILLPDEEGDDDGLESEDENGRVTESYENVLRIADDGGSPSAAVDY</sequence>
<evidence type="ECO:0000313" key="4">
    <source>
        <dbReference type="Proteomes" id="UP000623467"/>
    </source>
</evidence>
<feature type="region of interest" description="Disordered" evidence="2">
    <location>
        <begin position="941"/>
        <end position="1010"/>
    </location>
</feature>
<dbReference type="PANTHER" id="PTHR33096:SF1">
    <property type="entry name" value="CXC1-LIKE CYSTEINE CLUSTER ASSOCIATED WITH KDZ TRANSPOSASES DOMAIN-CONTAINING PROTEIN"/>
    <property type="match status" value="1"/>
</dbReference>
<name>A0A8H7CZP9_9AGAR</name>
<feature type="compositionally biased region" description="Basic and acidic residues" evidence="2">
    <location>
        <begin position="1"/>
        <end position="11"/>
    </location>
</feature>
<gene>
    <name evidence="3" type="ORF">MSAN_01523700</name>
</gene>
<feature type="compositionally biased region" description="Polar residues" evidence="2">
    <location>
        <begin position="14"/>
        <end position="27"/>
    </location>
</feature>
<dbReference type="Proteomes" id="UP000623467">
    <property type="component" value="Unassembled WGS sequence"/>
</dbReference>
<dbReference type="AlphaFoldDB" id="A0A8H7CZP9"/>
<evidence type="ECO:0000313" key="3">
    <source>
        <dbReference type="EMBL" id="KAF7353353.1"/>
    </source>
</evidence>